<proteinExistence type="predicted"/>
<dbReference type="EMBL" id="JAHLQO010000004">
    <property type="protein sequence ID" value="MBU5669567.1"/>
    <property type="molecule type" value="Genomic_DNA"/>
</dbReference>
<name>A0ABS6FHB4_9FIRM</name>
<protein>
    <recommendedName>
        <fullName evidence="3">Replicative helicase inhibitor G39P N-terminal domain-containing protein</fullName>
    </recommendedName>
</protein>
<organism evidence="1 2">
    <name type="scientific">Peptoniphilus ovalis</name>
    <dbReference type="NCBI Taxonomy" id="2841503"/>
    <lineage>
        <taxon>Bacteria</taxon>
        <taxon>Bacillati</taxon>
        <taxon>Bacillota</taxon>
        <taxon>Tissierellia</taxon>
        <taxon>Tissierellales</taxon>
        <taxon>Peptoniphilaceae</taxon>
        <taxon>Peptoniphilus</taxon>
    </lineage>
</organism>
<dbReference type="RefSeq" id="WP_216549403.1">
    <property type="nucleotide sequence ID" value="NZ_JAHLQO010000004.1"/>
</dbReference>
<sequence length="194" mass="22660">MLSKTDFIRAVEYLIAVYPEMEKTFNRQISQSVWYELLRDIDGENLLLAVKMYTTTQKFAPKPAEIREMVLKTTTEEKDWTNGWSLVLKSIGKYGIYREAEALRWIGNQDPIAEESIRRMGYKSLCESEDQAAFRANFRQAYNNQLEINKFKVQLPPDVRERMIENREKAKSELLELGYGNDRKVAELFKAIGS</sequence>
<evidence type="ECO:0000313" key="1">
    <source>
        <dbReference type="EMBL" id="MBU5669567.1"/>
    </source>
</evidence>
<reference evidence="1 2" key="1">
    <citation type="submission" date="2021-06" db="EMBL/GenBank/DDBJ databases">
        <authorList>
            <person name="Sun Q."/>
            <person name="Li D."/>
        </authorList>
    </citation>
    <scope>NUCLEOTIDE SEQUENCE [LARGE SCALE GENOMIC DNA]</scope>
    <source>
        <strain evidence="1 2">MSJ-1</strain>
    </source>
</reference>
<gene>
    <name evidence="1" type="ORF">KQI68_06900</name>
</gene>
<accession>A0ABS6FHB4</accession>
<evidence type="ECO:0000313" key="2">
    <source>
        <dbReference type="Proteomes" id="UP000783742"/>
    </source>
</evidence>
<keyword evidence="2" id="KW-1185">Reference proteome</keyword>
<evidence type="ECO:0008006" key="3">
    <source>
        <dbReference type="Google" id="ProtNLM"/>
    </source>
</evidence>
<dbReference type="Proteomes" id="UP000783742">
    <property type="component" value="Unassembled WGS sequence"/>
</dbReference>
<comment type="caution">
    <text evidence="1">The sequence shown here is derived from an EMBL/GenBank/DDBJ whole genome shotgun (WGS) entry which is preliminary data.</text>
</comment>